<comment type="caution">
    <text evidence="2">The sequence shown here is derived from an EMBL/GenBank/DDBJ whole genome shotgun (WGS) entry which is preliminary data.</text>
</comment>
<evidence type="ECO:0000313" key="4">
    <source>
        <dbReference type="Proteomes" id="UP000446786"/>
    </source>
</evidence>
<dbReference type="RefSeq" id="WP_160778591.1">
    <property type="nucleotide sequence ID" value="NZ_BAAAZF010000001.1"/>
</dbReference>
<evidence type="ECO:0008006" key="5">
    <source>
        <dbReference type="Google" id="ProtNLM"/>
    </source>
</evidence>
<dbReference type="AlphaFoldDB" id="A0A845AWE9"/>
<sequence>MKARRAFAIAGVSLLLAACAHLPETPRAGESPVATTQESPSEFVGAYNGNSFETAMGMLVEADGTFRWGLSVGGLDMRASGTWEERDGTLLLTSTPTPVAPEFAWSGLEQTPDGPLVRIVRASDGEPFQYASATLECSDGKRVGDQVMNEGWSPDPGACPDPVAVRLRLSMYDIVSERYDLAALGWSPGMTARFEFRRNDLGVADFTGATGRLEDGMLKLEGARWPLEMRKMPPREAQP</sequence>
<name>A0A845AWE9_9SPHN</name>
<feature type="signal peptide" evidence="1">
    <location>
        <begin position="1"/>
        <end position="20"/>
    </location>
</feature>
<accession>A0A845AWE9</accession>
<feature type="chain" id="PRO_5044663629" description="Lipoprotein" evidence="1">
    <location>
        <begin position="21"/>
        <end position="239"/>
    </location>
</feature>
<dbReference type="EMBL" id="WTYE01000001">
    <property type="protein sequence ID" value="MXP33878.1"/>
    <property type="molecule type" value="Genomic_DNA"/>
</dbReference>
<keyword evidence="4" id="KW-1185">Reference proteome</keyword>
<organism evidence="2 4">
    <name type="scientific">Parerythrobacter jejuensis</name>
    <dbReference type="NCBI Taxonomy" id="795812"/>
    <lineage>
        <taxon>Bacteria</taxon>
        <taxon>Pseudomonadati</taxon>
        <taxon>Pseudomonadota</taxon>
        <taxon>Alphaproteobacteria</taxon>
        <taxon>Sphingomonadales</taxon>
        <taxon>Erythrobacteraceae</taxon>
        <taxon>Parerythrobacter</taxon>
    </lineage>
</organism>
<evidence type="ECO:0000313" key="3">
    <source>
        <dbReference type="EMBL" id="MXP33878.1"/>
    </source>
</evidence>
<evidence type="ECO:0000313" key="2">
    <source>
        <dbReference type="EMBL" id="MXP31118.1"/>
    </source>
</evidence>
<reference evidence="2 4" key="1">
    <citation type="submission" date="2019-12" db="EMBL/GenBank/DDBJ databases">
        <title>Genomic-based taxomic classification of the family Erythrobacteraceae.</title>
        <authorList>
            <person name="Xu L."/>
        </authorList>
    </citation>
    <scope>NUCLEOTIDE SEQUENCE [LARGE SCALE GENOMIC DNA]</scope>
    <source>
        <strain evidence="2 4">JCM 16677</strain>
    </source>
</reference>
<dbReference type="OrthoDB" id="6691870at2"/>
<keyword evidence="1" id="KW-0732">Signal</keyword>
<evidence type="ECO:0000256" key="1">
    <source>
        <dbReference type="SAM" id="SignalP"/>
    </source>
</evidence>
<gene>
    <name evidence="2" type="ORF">GRI94_04680</name>
    <name evidence="3" type="ORF">GRI94_18770</name>
</gene>
<proteinExistence type="predicted"/>
<protein>
    <recommendedName>
        <fullName evidence="5">Lipoprotein</fullName>
    </recommendedName>
</protein>
<dbReference type="EMBL" id="WTYE01000001">
    <property type="protein sequence ID" value="MXP31118.1"/>
    <property type="molecule type" value="Genomic_DNA"/>
</dbReference>
<dbReference type="PROSITE" id="PS51257">
    <property type="entry name" value="PROKAR_LIPOPROTEIN"/>
    <property type="match status" value="1"/>
</dbReference>
<dbReference type="Proteomes" id="UP000446786">
    <property type="component" value="Unassembled WGS sequence"/>
</dbReference>